<evidence type="ECO:0000256" key="1">
    <source>
        <dbReference type="ARBA" id="ARBA00004496"/>
    </source>
</evidence>
<dbReference type="GO" id="GO:0006417">
    <property type="term" value="P:regulation of translation"/>
    <property type="evidence" value="ECO:0007669"/>
    <property type="project" value="UniProtKB-KW"/>
</dbReference>
<dbReference type="InterPro" id="IPR016024">
    <property type="entry name" value="ARM-type_fold"/>
</dbReference>
<dbReference type="PROSITE" id="PS51366">
    <property type="entry name" value="MI"/>
    <property type="match status" value="1"/>
</dbReference>
<dbReference type="PANTHER" id="PTHR12626">
    <property type="entry name" value="PROGRAMMED CELL DEATH 4"/>
    <property type="match status" value="1"/>
</dbReference>
<evidence type="ECO:0000256" key="5">
    <source>
        <dbReference type="ARBA" id="ARBA00022845"/>
    </source>
</evidence>
<evidence type="ECO:0000256" key="2">
    <source>
        <dbReference type="ARBA" id="ARBA00005497"/>
    </source>
</evidence>
<sequence>MAMDRNDKEKEMVAFLLSTLYANAIDPLEVYRGFNKLVASADDLSVDIPDIVDV</sequence>
<dbReference type="GO" id="GO:0005737">
    <property type="term" value="C:cytoplasm"/>
    <property type="evidence" value="ECO:0007669"/>
    <property type="project" value="UniProtKB-SubCell"/>
</dbReference>
<keyword evidence="5" id="KW-0810">Translation regulation</keyword>
<dbReference type="PANTHER" id="PTHR12626:SF2">
    <property type="entry name" value="MA3 DOMAIN-CONTAINING TRANSLATION REGULATORY FACTOR 2"/>
    <property type="match status" value="1"/>
</dbReference>
<evidence type="ECO:0000256" key="6">
    <source>
        <dbReference type="ARBA" id="ARBA00023242"/>
    </source>
</evidence>
<gene>
    <name evidence="8" type="ORF">BOLC7T42623H</name>
</gene>
<protein>
    <recommendedName>
        <fullName evidence="7">MI domain-containing protein</fullName>
    </recommendedName>
</protein>
<reference evidence="8" key="1">
    <citation type="submission" date="2018-11" db="EMBL/GenBank/DDBJ databases">
        <authorList>
            <consortium name="Genoscope - CEA"/>
            <person name="William W."/>
        </authorList>
    </citation>
    <scope>NUCLEOTIDE SEQUENCE</scope>
</reference>
<dbReference type="EMBL" id="LR031876">
    <property type="protein sequence ID" value="VDD37063.1"/>
    <property type="molecule type" value="Genomic_DNA"/>
</dbReference>
<dbReference type="GO" id="GO:0045892">
    <property type="term" value="P:negative regulation of DNA-templated transcription"/>
    <property type="evidence" value="ECO:0007669"/>
    <property type="project" value="InterPro"/>
</dbReference>
<evidence type="ECO:0000259" key="7">
    <source>
        <dbReference type="PROSITE" id="PS51366"/>
    </source>
</evidence>
<dbReference type="InterPro" id="IPR039778">
    <property type="entry name" value="PDCD4"/>
</dbReference>
<proteinExistence type="inferred from homology"/>
<keyword evidence="4" id="KW-0677">Repeat</keyword>
<keyword evidence="6" id="KW-0539">Nucleus</keyword>
<organism evidence="8">
    <name type="scientific">Brassica oleracea</name>
    <name type="common">Wild cabbage</name>
    <dbReference type="NCBI Taxonomy" id="3712"/>
    <lineage>
        <taxon>Eukaryota</taxon>
        <taxon>Viridiplantae</taxon>
        <taxon>Streptophyta</taxon>
        <taxon>Embryophyta</taxon>
        <taxon>Tracheophyta</taxon>
        <taxon>Spermatophyta</taxon>
        <taxon>Magnoliopsida</taxon>
        <taxon>eudicotyledons</taxon>
        <taxon>Gunneridae</taxon>
        <taxon>Pentapetalae</taxon>
        <taxon>rosids</taxon>
        <taxon>malvids</taxon>
        <taxon>Brassicales</taxon>
        <taxon>Brassicaceae</taxon>
        <taxon>Brassiceae</taxon>
        <taxon>Brassica</taxon>
    </lineage>
</organism>
<evidence type="ECO:0000256" key="3">
    <source>
        <dbReference type="ARBA" id="ARBA00022490"/>
    </source>
</evidence>
<evidence type="ECO:0000313" key="8">
    <source>
        <dbReference type="EMBL" id="VDD37063.1"/>
    </source>
</evidence>
<dbReference type="InterPro" id="IPR003891">
    <property type="entry name" value="Initiation_fac_eIF4g_MI"/>
</dbReference>
<name>A0A3P6DZ34_BRAOL</name>
<dbReference type="Pfam" id="PF02847">
    <property type="entry name" value="MA3"/>
    <property type="match status" value="1"/>
</dbReference>
<dbReference type="AlphaFoldDB" id="A0A3P6DZ34"/>
<comment type="subcellular location">
    <subcellularLocation>
        <location evidence="1">Cytoplasm</location>
    </subcellularLocation>
</comment>
<feature type="domain" description="MI" evidence="7">
    <location>
        <begin position="1"/>
        <end position="54"/>
    </location>
</feature>
<comment type="similarity">
    <text evidence="2">Belongs to the PDCD4 family.</text>
</comment>
<dbReference type="Gene3D" id="1.25.40.180">
    <property type="match status" value="1"/>
</dbReference>
<dbReference type="SUPFAM" id="SSF48371">
    <property type="entry name" value="ARM repeat"/>
    <property type="match status" value="1"/>
</dbReference>
<accession>A0A3P6DZ34</accession>
<evidence type="ECO:0000256" key="4">
    <source>
        <dbReference type="ARBA" id="ARBA00022737"/>
    </source>
</evidence>
<keyword evidence="3" id="KW-0963">Cytoplasm</keyword>